<dbReference type="EMBL" id="JADDIV010000002">
    <property type="protein sequence ID" value="MBE7367451.1"/>
    <property type="molecule type" value="Genomic_DNA"/>
</dbReference>
<dbReference type="RefSeq" id="WP_193676056.1">
    <property type="nucleotide sequence ID" value="NZ_JADDIV010000002.1"/>
</dbReference>
<dbReference type="Gene3D" id="1.10.238.10">
    <property type="entry name" value="EF-hand"/>
    <property type="match status" value="2"/>
</dbReference>
<dbReference type="InterPro" id="IPR002048">
    <property type="entry name" value="EF_hand_dom"/>
</dbReference>
<keyword evidence="1" id="KW-0732">Signal</keyword>
<comment type="caution">
    <text evidence="3">The sequence shown here is derived from an EMBL/GenBank/DDBJ whole genome shotgun (WGS) entry which is preliminary data.</text>
</comment>
<feature type="signal peptide" evidence="1">
    <location>
        <begin position="1"/>
        <end position="30"/>
    </location>
</feature>
<dbReference type="InterPro" id="IPR018247">
    <property type="entry name" value="EF_Hand_1_Ca_BS"/>
</dbReference>
<gene>
    <name evidence="3" type="ORF">IM787_07735</name>
</gene>
<evidence type="ECO:0000313" key="4">
    <source>
        <dbReference type="Proteomes" id="UP000806285"/>
    </source>
</evidence>
<accession>A0ABR9S1Q8</accession>
<dbReference type="SMART" id="SM00054">
    <property type="entry name" value="EFh"/>
    <property type="match status" value="2"/>
</dbReference>
<evidence type="ECO:0000313" key="3">
    <source>
        <dbReference type="EMBL" id="MBE7367451.1"/>
    </source>
</evidence>
<sequence length="147" mass="16109">MRWARLAKLRRMKKLLTLLLGCASILPAFAASDLFARTDANRDRRVTATEHVAAARAMFAAMDADGDRKVTAAEMSAAQRRINGRGKPGLSSAEKIRVIDSNQDGVLSADEHEAGAEVMFAVMDRNKDGRLTRKEYAAGHAKLLARR</sequence>
<feature type="chain" id="PRO_5047485479" evidence="1">
    <location>
        <begin position="31"/>
        <end position="147"/>
    </location>
</feature>
<evidence type="ECO:0000259" key="2">
    <source>
        <dbReference type="PROSITE" id="PS50222"/>
    </source>
</evidence>
<protein>
    <submittedName>
        <fullName evidence="3">EF-hand domain-containing protein</fullName>
    </submittedName>
</protein>
<reference evidence="3 4" key="1">
    <citation type="submission" date="2020-10" db="EMBL/GenBank/DDBJ databases">
        <title>Ramlibacter sp. HM2 16S ribosomal RNA gene Genome sequencing and assembly.</title>
        <authorList>
            <person name="Kang M."/>
        </authorList>
    </citation>
    <scope>NUCLEOTIDE SEQUENCE [LARGE SCALE GENOMIC DNA]</scope>
    <source>
        <strain evidence="3 4">HM2</strain>
    </source>
</reference>
<proteinExistence type="predicted"/>
<dbReference type="Pfam" id="PF13202">
    <property type="entry name" value="EF-hand_5"/>
    <property type="match status" value="2"/>
</dbReference>
<dbReference type="PROSITE" id="PS00018">
    <property type="entry name" value="EF_HAND_1"/>
    <property type="match status" value="2"/>
</dbReference>
<name>A0ABR9S1Q8_9BURK</name>
<dbReference type="Proteomes" id="UP000806285">
    <property type="component" value="Unassembled WGS sequence"/>
</dbReference>
<dbReference type="SUPFAM" id="SSF47473">
    <property type="entry name" value="EF-hand"/>
    <property type="match status" value="1"/>
</dbReference>
<organism evidence="3 4">
    <name type="scientific">Ramlibacter pallidus</name>
    <dbReference type="NCBI Taxonomy" id="2780087"/>
    <lineage>
        <taxon>Bacteria</taxon>
        <taxon>Pseudomonadati</taxon>
        <taxon>Pseudomonadota</taxon>
        <taxon>Betaproteobacteria</taxon>
        <taxon>Burkholderiales</taxon>
        <taxon>Comamonadaceae</taxon>
        <taxon>Ramlibacter</taxon>
    </lineage>
</organism>
<feature type="domain" description="EF-hand" evidence="2">
    <location>
        <begin position="111"/>
        <end position="146"/>
    </location>
</feature>
<keyword evidence="4" id="KW-1185">Reference proteome</keyword>
<evidence type="ECO:0000256" key="1">
    <source>
        <dbReference type="SAM" id="SignalP"/>
    </source>
</evidence>
<feature type="domain" description="EF-hand" evidence="2">
    <location>
        <begin position="50"/>
        <end position="85"/>
    </location>
</feature>
<dbReference type="InterPro" id="IPR011992">
    <property type="entry name" value="EF-hand-dom_pair"/>
</dbReference>
<dbReference type="PROSITE" id="PS50222">
    <property type="entry name" value="EF_HAND_2"/>
    <property type="match status" value="2"/>
</dbReference>